<evidence type="ECO:0000259" key="6">
    <source>
        <dbReference type="Pfam" id="PF00669"/>
    </source>
</evidence>
<keyword evidence="8" id="KW-1185">Reference proteome</keyword>
<evidence type="ECO:0000256" key="4">
    <source>
        <dbReference type="ARBA" id="ARBA00022525"/>
    </source>
</evidence>
<name>A0ABY7AL85_9ALTE</name>
<protein>
    <submittedName>
        <fullName evidence="7">Flagellar hook-associated protein FlgL</fullName>
    </submittedName>
</protein>
<dbReference type="Pfam" id="PF00669">
    <property type="entry name" value="Flagellin_N"/>
    <property type="match status" value="1"/>
</dbReference>
<proteinExistence type="inferred from homology"/>
<dbReference type="InterPro" id="IPR001029">
    <property type="entry name" value="Flagellin_N"/>
</dbReference>
<keyword evidence="5" id="KW-0975">Bacterial flagellum</keyword>
<reference evidence="7" key="1">
    <citation type="submission" date="2022-10" db="EMBL/GenBank/DDBJ databases">
        <title>Catenovulum adriacola sp. nov. isolated in the Harbour of Susak.</title>
        <authorList>
            <person name="Schoch T."/>
            <person name="Reich S.J."/>
            <person name="Stoeferle S."/>
            <person name="Flaiz M."/>
            <person name="Kazda M."/>
            <person name="Riedel C.U."/>
            <person name="Duerre P."/>
        </authorList>
    </citation>
    <scope>NUCLEOTIDE SEQUENCE</scope>
    <source>
        <strain evidence="7">TS8</strain>
    </source>
</reference>
<comment type="subcellular location">
    <subcellularLocation>
        <location evidence="1">Bacterial flagellum</location>
    </subcellularLocation>
    <subcellularLocation>
        <location evidence="2">Secreted</location>
    </subcellularLocation>
</comment>
<dbReference type="PANTHER" id="PTHR42792:SF1">
    <property type="entry name" value="FLAGELLAR HOOK-ASSOCIATED PROTEIN 3"/>
    <property type="match status" value="1"/>
</dbReference>
<evidence type="ECO:0000313" key="7">
    <source>
        <dbReference type="EMBL" id="WAJ69421.1"/>
    </source>
</evidence>
<dbReference type="SUPFAM" id="SSF64518">
    <property type="entry name" value="Phase 1 flagellin"/>
    <property type="match status" value="1"/>
</dbReference>
<sequence length="406" mass="44382">MRLTTNMIYNRNLDGILESQKRLVRANDVLNEQTNILKPSDDPTGATKVVRFDEDLARLEQFKKNNLSVKSSLAEQETIMTNINDSLTKANSLTIQAGNGAYSFEDRKAIAAEISLIKDEVFDLMNTKNAQGEYIFAGAKSDQPPFVKNSAGEFVYQGDENIKQIQVSETLKMDTGIPGSGLAIFENTDARSSVTINSTSTATGEYRLISGDSFDKFHTQNYVQVPPNPAGSNDYSLVLGAGTYQVEDNAGNVLDSGDYTQGEPIEFKGLEFKVEGNAGDSIDFSLDPPNKKNILNALDELVSVIQSSENLNDSYSDKIQNTLFSISQAQQNLGEARSEIGGKVNVLDSVALSNADQDINIREAKANVSEVDLAEAITELQKQEVAFQVSSQTFTRLSGLSLFNYL</sequence>
<evidence type="ECO:0000256" key="5">
    <source>
        <dbReference type="ARBA" id="ARBA00023143"/>
    </source>
</evidence>
<dbReference type="InterPro" id="IPR001492">
    <property type="entry name" value="Flagellin"/>
</dbReference>
<evidence type="ECO:0000256" key="3">
    <source>
        <dbReference type="ARBA" id="ARBA00005709"/>
    </source>
</evidence>
<keyword evidence="4" id="KW-0964">Secreted</keyword>
<dbReference type="Proteomes" id="UP001163726">
    <property type="component" value="Chromosome"/>
</dbReference>
<gene>
    <name evidence="7" type="primary">flgL</name>
    <name evidence="7" type="ORF">OLW01_09545</name>
</gene>
<dbReference type="NCBIfam" id="TIGR02550">
    <property type="entry name" value="flagell_flgL"/>
    <property type="match status" value="1"/>
</dbReference>
<keyword evidence="7" id="KW-0282">Flagellum</keyword>
<dbReference type="EMBL" id="CP109965">
    <property type="protein sequence ID" value="WAJ69421.1"/>
    <property type="molecule type" value="Genomic_DNA"/>
</dbReference>
<comment type="similarity">
    <text evidence="3">Belongs to the bacterial flagellin family.</text>
</comment>
<organism evidence="7 8">
    <name type="scientific">Catenovulum adriaticum</name>
    <dbReference type="NCBI Taxonomy" id="2984846"/>
    <lineage>
        <taxon>Bacteria</taxon>
        <taxon>Pseudomonadati</taxon>
        <taxon>Pseudomonadota</taxon>
        <taxon>Gammaproteobacteria</taxon>
        <taxon>Alteromonadales</taxon>
        <taxon>Alteromonadaceae</taxon>
        <taxon>Catenovulum</taxon>
    </lineage>
</organism>
<evidence type="ECO:0000256" key="2">
    <source>
        <dbReference type="ARBA" id="ARBA00004613"/>
    </source>
</evidence>
<keyword evidence="7" id="KW-0966">Cell projection</keyword>
<keyword evidence="7" id="KW-0969">Cilium</keyword>
<dbReference type="Gene3D" id="1.20.1330.10">
    <property type="entry name" value="f41 fragment of flagellin, N-terminal domain"/>
    <property type="match status" value="2"/>
</dbReference>
<evidence type="ECO:0000313" key="8">
    <source>
        <dbReference type="Proteomes" id="UP001163726"/>
    </source>
</evidence>
<feature type="domain" description="Flagellin N-terminal" evidence="6">
    <location>
        <begin position="5"/>
        <end position="140"/>
    </location>
</feature>
<dbReference type="InterPro" id="IPR013384">
    <property type="entry name" value="Flagell_FlgL"/>
</dbReference>
<dbReference type="PANTHER" id="PTHR42792">
    <property type="entry name" value="FLAGELLIN"/>
    <property type="match status" value="1"/>
</dbReference>
<accession>A0ABY7AL85</accession>
<dbReference type="RefSeq" id="WP_268073639.1">
    <property type="nucleotide sequence ID" value="NZ_CP109965.1"/>
</dbReference>
<evidence type="ECO:0000256" key="1">
    <source>
        <dbReference type="ARBA" id="ARBA00004365"/>
    </source>
</evidence>